<dbReference type="SUPFAM" id="SSF49464">
    <property type="entry name" value="Carboxypeptidase regulatory domain-like"/>
    <property type="match status" value="1"/>
</dbReference>
<dbReference type="InterPro" id="IPR037066">
    <property type="entry name" value="Plug_dom_sf"/>
</dbReference>
<sequence length="723" mass="79889">MRYLLLCAVLLTSVATRAQHTLSILVKDDQTKQSIAGVTAYINELKRGAAADSSGHIQFNLSTGKYEIKFSMVGYLPQEKTFVLPLKNIEPVIEVYLEPMAGELAEVVVQTNRINQNRSDVPTRIEALPAEELDEKSTMRPGDIKMLLGEITGVHVQATSAVSGIASFRIQGLDSRYTQLLQDGLPMYDGFSGGLSLVQVSPLNLKQAEIIKGSASTLYGGGAIGGLVNLITKTPAAKPELTLLLNQNSAKGSDASGFYSQQWTHIGTTIFSSYNYNGAYDPGNTGLSAVPKTNRFTLAPKVFLKPGNRDQLWFSVNLMHEDRLGGDMQVINGHADNQHQYFEHNLSDRLSTQFSYTHKLDSNNQLNFKNTIGYFYRTIGEPQFLFKGDQLSSYTEANYVRNGKIASWVAGADVWTDHLSQPNGSVDLSYSRNTYGIFAQNTFKPTKWLAVESGIRLDENSPSSASSNGLFLLPRVNTLFTLDEHWSSRVGGGLGYKMPDIFNDDAEEQGYRYLQPLNIGATKAERSAGANADVNYKGAVGDAFLKVNQLFFFTKVNDPLILQNNAFINAPGYLISKGAETNVKLLMDELGIYLGYTYTNVQHHFNGLSSAQTLTPKHQLNADLTYEVENSFRAGVEGFYTGSQILDDGTTGRDYWTFGLLVQKMWKHFVIFINAENLTNQRQNKWGTIYAGSISNPVFKNIYAPLDGRVINAGVIIKLLNNK</sequence>
<evidence type="ECO:0000259" key="9">
    <source>
        <dbReference type="Pfam" id="PF07715"/>
    </source>
</evidence>
<evidence type="ECO:0000256" key="4">
    <source>
        <dbReference type="ARBA" id="ARBA00022692"/>
    </source>
</evidence>
<dbReference type="GO" id="GO:0044718">
    <property type="term" value="P:siderophore transmembrane transport"/>
    <property type="evidence" value="ECO:0007669"/>
    <property type="project" value="TreeGrafter"/>
</dbReference>
<dbReference type="EMBL" id="CP071880">
    <property type="protein sequence ID" value="QTE47263.1"/>
    <property type="molecule type" value="Genomic_DNA"/>
</dbReference>
<evidence type="ECO:0000256" key="6">
    <source>
        <dbReference type="ARBA" id="ARBA00023237"/>
    </source>
</evidence>
<dbReference type="Proteomes" id="UP000250557">
    <property type="component" value="Chromosome"/>
</dbReference>
<feature type="chain" id="PRO_5041957324" evidence="8">
    <location>
        <begin position="19"/>
        <end position="723"/>
    </location>
</feature>
<evidence type="ECO:0000256" key="2">
    <source>
        <dbReference type="ARBA" id="ARBA00022448"/>
    </source>
</evidence>
<protein>
    <submittedName>
        <fullName evidence="10">TonB-dependent receptor</fullName>
    </submittedName>
</protein>
<accession>A0AAE6JE57</accession>
<evidence type="ECO:0000256" key="7">
    <source>
        <dbReference type="PROSITE-ProRule" id="PRU01360"/>
    </source>
</evidence>
<keyword evidence="5 7" id="KW-0472">Membrane</keyword>
<proteinExistence type="inferred from homology"/>
<reference evidence="11 13" key="2">
    <citation type="submission" date="2021-03" db="EMBL/GenBank/DDBJ databases">
        <title>Mucilaginibacter strains isolated from gold and copper mining confer multi heavy-metal resistance.</title>
        <authorList>
            <person name="Li Y."/>
        </authorList>
    </citation>
    <scope>NUCLEOTIDE SEQUENCE [LARGE SCALE GENOMIC DNA]</scope>
    <source>
        <strain evidence="11 13">P2-4</strain>
    </source>
</reference>
<dbReference type="InterPro" id="IPR039426">
    <property type="entry name" value="TonB-dep_rcpt-like"/>
</dbReference>
<feature type="signal peptide" evidence="8">
    <location>
        <begin position="1"/>
        <end position="18"/>
    </location>
</feature>
<dbReference type="Gene3D" id="2.40.170.20">
    <property type="entry name" value="TonB-dependent receptor, beta-barrel domain"/>
    <property type="match status" value="1"/>
</dbReference>
<organism evidence="10 12">
    <name type="scientific">Mucilaginibacter rubeus</name>
    <dbReference type="NCBI Taxonomy" id="2027860"/>
    <lineage>
        <taxon>Bacteria</taxon>
        <taxon>Pseudomonadati</taxon>
        <taxon>Bacteroidota</taxon>
        <taxon>Sphingobacteriia</taxon>
        <taxon>Sphingobacteriales</taxon>
        <taxon>Sphingobacteriaceae</taxon>
        <taxon>Mucilaginibacter</taxon>
    </lineage>
</organism>
<dbReference type="Gene3D" id="2.60.40.1120">
    <property type="entry name" value="Carboxypeptidase-like, regulatory domain"/>
    <property type="match status" value="1"/>
</dbReference>
<dbReference type="Pfam" id="PF13715">
    <property type="entry name" value="CarbopepD_reg_2"/>
    <property type="match status" value="1"/>
</dbReference>
<keyword evidence="10" id="KW-0675">Receptor</keyword>
<evidence type="ECO:0000256" key="8">
    <source>
        <dbReference type="SAM" id="SignalP"/>
    </source>
</evidence>
<dbReference type="SUPFAM" id="SSF56935">
    <property type="entry name" value="Porins"/>
    <property type="match status" value="1"/>
</dbReference>
<dbReference type="AlphaFoldDB" id="A0AAE6JE57"/>
<keyword evidence="6 7" id="KW-0998">Cell outer membrane</keyword>
<keyword evidence="2 7" id="KW-0813">Transport</keyword>
<keyword evidence="8" id="KW-0732">Signal</keyword>
<evidence type="ECO:0000256" key="3">
    <source>
        <dbReference type="ARBA" id="ARBA00022452"/>
    </source>
</evidence>
<evidence type="ECO:0000313" key="11">
    <source>
        <dbReference type="EMBL" id="QTE47263.1"/>
    </source>
</evidence>
<evidence type="ECO:0000256" key="1">
    <source>
        <dbReference type="ARBA" id="ARBA00004571"/>
    </source>
</evidence>
<dbReference type="EMBL" id="CP043451">
    <property type="protein sequence ID" value="QEM03957.1"/>
    <property type="molecule type" value="Genomic_DNA"/>
</dbReference>
<reference evidence="10 12" key="1">
    <citation type="submission" date="2019-08" db="EMBL/GenBank/DDBJ databases">
        <title>Comparative genome analysis confer to the adaptation heavy metal polluted environment.</title>
        <authorList>
            <person name="Li Y."/>
        </authorList>
    </citation>
    <scope>NUCLEOTIDE SEQUENCE [LARGE SCALE GENOMIC DNA]</scope>
    <source>
        <strain evidence="10 12">P2</strain>
    </source>
</reference>
<comment type="subcellular location">
    <subcellularLocation>
        <location evidence="1 7">Cell outer membrane</location>
        <topology evidence="1 7">Multi-pass membrane protein</topology>
    </subcellularLocation>
</comment>
<keyword evidence="13" id="KW-1185">Reference proteome</keyword>
<feature type="domain" description="TonB-dependent receptor plug" evidence="9">
    <location>
        <begin position="119"/>
        <end position="226"/>
    </location>
</feature>
<dbReference type="PROSITE" id="PS52016">
    <property type="entry name" value="TONB_DEPENDENT_REC_3"/>
    <property type="match status" value="1"/>
</dbReference>
<gene>
    <name evidence="10" type="ORF">DIU31_010705</name>
    <name evidence="11" type="ORF">J3L21_16910</name>
</gene>
<dbReference type="InterPro" id="IPR012910">
    <property type="entry name" value="Plug_dom"/>
</dbReference>
<dbReference type="PANTHER" id="PTHR30069:SF57">
    <property type="entry name" value="TONB-DEPENDENT RECEPTOR"/>
    <property type="match status" value="1"/>
</dbReference>
<comment type="similarity">
    <text evidence="7">Belongs to the TonB-dependent receptor family.</text>
</comment>
<keyword evidence="3 7" id="KW-1134">Transmembrane beta strand</keyword>
<evidence type="ECO:0000313" key="13">
    <source>
        <dbReference type="Proteomes" id="UP000663940"/>
    </source>
</evidence>
<dbReference type="InterPro" id="IPR008969">
    <property type="entry name" value="CarboxyPept-like_regulatory"/>
</dbReference>
<dbReference type="Gene3D" id="2.170.130.10">
    <property type="entry name" value="TonB-dependent receptor, plug domain"/>
    <property type="match status" value="1"/>
</dbReference>
<dbReference type="PANTHER" id="PTHR30069">
    <property type="entry name" value="TONB-DEPENDENT OUTER MEMBRANE RECEPTOR"/>
    <property type="match status" value="1"/>
</dbReference>
<dbReference type="Pfam" id="PF07715">
    <property type="entry name" value="Plug"/>
    <property type="match status" value="1"/>
</dbReference>
<evidence type="ECO:0000313" key="10">
    <source>
        <dbReference type="EMBL" id="QEM03957.1"/>
    </source>
</evidence>
<keyword evidence="4 7" id="KW-0812">Transmembrane</keyword>
<dbReference type="GO" id="GO:0015344">
    <property type="term" value="F:siderophore uptake transmembrane transporter activity"/>
    <property type="evidence" value="ECO:0007669"/>
    <property type="project" value="TreeGrafter"/>
</dbReference>
<dbReference type="RefSeq" id="WP_112657221.1">
    <property type="nucleotide sequence ID" value="NZ_CP043451.1"/>
</dbReference>
<dbReference type="GO" id="GO:0009279">
    <property type="term" value="C:cell outer membrane"/>
    <property type="evidence" value="ECO:0007669"/>
    <property type="project" value="UniProtKB-SubCell"/>
</dbReference>
<dbReference type="Proteomes" id="UP000663940">
    <property type="component" value="Chromosome"/>
</dbReference>
<dbReference type="InterPro" id="IPR036942">
    <property type="entry name" value="Beta-barrel_TonB_sf"/>
</dbReference>
<evidence type="ECO:0000313" key="12">
    <source>
        <dbReference type="Proteomes" id="UP000250557"/>
    </source>
</evidence>
<evidence type="ECO:0000256" key="5">
    <source>
        <dbReference type="ARBA" id="ARBA00023136"/>
    </source>
</evidence>
<name>A0AAE6JE57_9SPHI</name>